<dbReference type="PANTHER" id="PTHR31218">
    <property type="entry name" value="WAT1-RELATED PROTEIN"/>
    <property type="match status" value="1"/>
</dbReference>
<comment type="caution">
    <text evidence="4">The sequence shown here is derived from an EMBL/GenBank/DDBJ whole genome shotgun (WGS) entry which is preliminary data.</text>
</comment>
<gene>
    <name evidence="4" type="ORF">Lalb_Chr20g0123371</name>
</gene>
<evidence type="ECO:0000256" key="3">
    <source>
        <dbReference type="ARBA" id="ARBA00023136"/>
    </source>
</evidence>
<evidence type="ECO:0000256" key="2">
    <source>
        <dbReference type="ARBA" id="ARBA00022989"/>
    </source>
</evidence>
<dbReference type="AlphaFoldDB" id="A0A6A4NWY3"/>
<name>A0A6A4NWY3_LUPAL</name>
<reference evidence="5" key="1">
    <citation type="journal article" date="2020" name="Nat. Commun.">
        <title>Genome sequence of the cluster root forming white lupin.</title>
        <authorList>
            <person name="Hufnagel B."/>
            <person name="Marques A."/>
            <person name="Soriano A."/>
            <person name="Marques L."/>
            <person name="Divol F."/>
            <person name="Doumas P."/>
            <person name="Sallet E."/>
            <person name="Mancinotti D."/>
            <person name="Carrere S."/>
            <person name="Marande W."/>
            <person name="Arribat S."/>
            <person name="Keller J."/>
            <person name="Huneau C."/>
            <person name="Blein T."/>
            <person name="Aime D."/>
            <person name="Laguerre M."/>
            <person name="Taylor J."/>
            <person name="Schubert V."/>
            <person name="Nelson M."/>
            <person name="Geu-Flores F."/>
            <person name="Crespi M."/>
            <person name="Gallardo-Guerrero K."/>
            <person name="Delaux P.-M."/>
            <person name="Salse J."/>
            <person name="Berges H."/>
            <person name="Guyot R."/>
            <person name="Gouzy J."/>
            <person name="Peret B."/>
        </authorList>
    </citation>
    <scope>NUCLEOTIDE SEQUENCE [LARGE SCALE GENOMIC DNA]</scope>
    <source>
        <strain evidence="5">cv. Amiga</strain>
    </source>
</reference>
<sequence length="116" mass="13283">MFLTFYKGIKINIWPFHINLLHLNGHVILLHDDSNNKLVGDLCGIASCFSYALRVIIQMSKEYSNHYSSTALMSTSGAIQTTIYGLCVERDQSQWKLGWNNSRLTVPIKYVPNTRF</sequence>
<evidence type="ECO:0000256" key="1">
    <source>
        <dbReference type="ARBA" id="ARBA00022692"/>
    </source>
</evidence>
<keyword evidence="2" id="KW-1133">Transmembrane helix</keyword>
<dbReference type="GO" id="GO:0016020">
    <property type="term" value="C:membrane"/>
    <property type="evidence" value="ECO:0007669"/>
    <property type="project" value="InterPro"/>
</dbReference>
<evidence type="ECO:0000313" key="5">
    <source>
        <dbReference type="Proteomes" id="UP000447434"/>
    </source>
</evidence>
<dbReference type="EMBL" id="WOCE01000020">
    <property type="protein sequence ID" value="KAE9591879.1"/>
    <property type="molecule type" value="Genomic_DNA"/>
</dbReference>
<dbReference type="InterPro" id="IPR030184">
    <property type="entry name" value="WAT1-related"/>
</dbReference>
<evidence type="ECO:0000313" key="4">
    <source>
        <dbReference type="EMBL" id="KAE9591879.1"/>
    </source>
</evidence>
<keyword evidence="1" id="KW-0812">Transmembrane</keyword>
<proteinExistence type="predicted"/>
<dbReference type="GO" id="GO:0022857">
    <property type="term" value="F:transmembrane transporter activity"/>
    <property type="evidence" value="ECO:0007669"/>
    <property type="project" value="InterPro"/>
</dbReference>
<organism evidence="4 5">
    <name type="scientific">Lupinus albus</name>
    <name type="common">White lupine</name>
    <name type="synonym">Lupinus termis</name>
    <dbReference type="NCBI Taxonomy" id="3870"/>
    <lineage>
        <taxon>Eukaryota</taxon>
        <taxon>Viridiplantae</taxon>
        <taxon>Streptophyta</taxon>
        <taxon>Embryophyta</taxon>
        <taxon>Tracheophyta</taxon>
        <taxon>Spermatophyta</taxon>
        <taxon>Magnoliopsida</taxon>
        <taxon>eudicotyledons</taxon>
        <taxon>Gunneridae</taxon>
        <taxon>Pentapetalae</taxon>
        <taxon>rosids</taxon>
        <taxon>fabids</taxon>
        <taxon>Fabales</taxon>
        <taxon>Fabaceae</taxon>
        <taxon>Papilionoideae</taxon>
        <taxon>50 kb inversion clade</taxon>
        <taxon>genistoids sensu lato</taxon>
        <taxon>core genistoids</taxon>
        <taxon>Genisteae</taxon>
        <taxon>Lupinus</taxon>
    </lineage>
</organism>
<keyword evidence="3" id="KW-0472">Membrane</keyword>
<dbReference type="OrthoDB" id="1728340at2759"/>
<protein>
    <submittedName>
        <fullName evidence="4">Uncharacterized protein</fullName>
    </submittedName>
</protein>
<accession>A0A6A4NWY3</accession>
<dbReference type="Proteomes" id="UP000447434">
    <property type="component" value="Chromosome 20"/>
</dbReference>
<keyword evidence="5" id="KW-1185">Reference proteome</keyword>